<evidence type="ECO:0000313" key="3">
    <source>
        <dbReference type="Proteomes" id="UP000186817"/>
    </source>
</evidence>
<feature type="compositionally biased region" description="Basic and acidic residues" evidence="1">
    <location>
        <begin position="93"/>
        <end position="102"/>
    </location>
</feature>
<feature type="region of interest" description="Disordered" evidence="1">
    <location>
        <begin position="206"/>
        <end position="228"/>
    </location>
</feature>
<sequence length="343" mass="36148">MAGELAGLGEADGVGSGVVEEVALGEEAAKGAVLPSDAHPQVQALGLESLEYLASSPRTDLEGGETPVSLGMPFSARVRVEDPEALEASPSAERAEAAEEKALPQTTESIPLPSPSSPRLEESESSGLQANEVAPLDWELVQAEASPAKSAGSRPESLEGPLPSDTTLVPAGQAAPAEAESQGDPAEDWWLLGVFAFQGSSVEIAASVPEPEPKDEASTPEVSEAKRRFEEVPMLPPDSFFQSDDLERLKLEAIDEARALLAWLVPGPGEALSPDEQEEVLRLEQTLLKHPHLPAVAFNKQHYSIVRIVVTPQLCMALDLSCTSGNAMRADSNGLPCSLDLGR</sequence>
<proteinExistence type="predicted"/>
<evidence type="ECO:0000256" key="1">
    <source>
        <dbReference type="SAM" id="MobiDB-lite"/>
    </source>
</evidence>
<dbReference type="EMBL" id="LSRX01000039">
    <property type="protein sequence ID" value="OLQ12685.1"/>
    <property type="molecule type" value="Genomic_DNA"/>
</dbReference>
<organism evidence="2 3">
    <name type="scientific">Symbiodinium microadriaticum</name>
    <name type="common">Dinoflagellate</name>
    <name type="synonym">Zooxanthella microadriatica</name>
    <dbReference type="NCBI Taxonomy" id="2951"/>
    <lineage>
        <taxon>Eukaryota</taxon>
        <taxon>Sar</taxon>
        <taxon>Alveolata</taxon>
        <taxon>Dinophyceae</taxon>
        <taxon>Suessiales</taxon>
        <taxon>Symbiodiniaceae</taxon>
        <taxon>Symbiodinium</taxon>
    </lineage>
</organism>
<dbReference type="Proteomes" id="UP000186817">
    <property type="component" value="Unassembled WGS sequence"/>
</dbReference>
<keyword evidence="3" id="KW-1185">Reference proteome</keyword>
<comment type="caution">
    <text evidence="2">The sequence shown here is derived from an EMBL/GenBank/DDBJ whole genome shotgun (WGS) entry which is preliminary data.</text>
</comment>
<evidence type="ECO:0000313" key="2">
    <source>
        <dbReference type="EMBL" id="OLQ12685.1"/>
    </source>
</evidence>
<name>A0A1Q9EZ71_SYMMI</name>
<dbReference type="OrthoDB" id="437760at2759"/>
<gene>
    <name evidence="2" type="ORF">AK812_SmicGene3380</name>
</gene>
<reference evidence="2 3" key="1">
    <citation type="submission" date="2016-02" db="EMBL/GenBank/DDBJ databases">
        <title>Genome analysis of coral dinoflagellate symbionts highlights evolutionary adaptations to a symbiotic lifestyle.</title>
        <authorList>
            <person name="Aranda M."/>
            <person name="Li Y."/>
            <person name="Liew Y.J."/>
            <person name="Baumgarten S."/>
            <person name="Simakov O."/>
            <person name="Wilson M."/>
            <person name="Piel J."/>
            <person name="Ashoor H."/>
            <person name="Bougouffa S."/>
            <person name="Bajic V.B."/>
            <person name="Ryu T."/>
            <person name="Ravasi T."/>
            <person name="Bayer T."/>
            <person name="Micklem G."/>
            <person name="Kim H."/>
            <person name="Bhak J."/>
            <person name="Lajeunesse T.C."/>
            <person name="Voolstra C.R."/>
        </authorList>
    </citation>
    <scope>NUCLEOTIDE SEQUENCE [LARGE SCALE GENOMIC DNA]</scope>
    <source>
        <strain evidence="2 3">CCMP2467</strain>
    </source>
</reference>
<protein>
    <submittedName>
        <fullName evidence="2">Uncharacterized protein</fullName>
    </submittedName>
</protein>
<feature type="compositionally biased region" description="Basic and acidic residues" evidence="1">
    <location>
        <begin position="211"/>
        <end position="228"/>
    </location>
</feature>
<feature type="region of interest" description="Disordered" evidence="1">
    <location>
        <begin position="81"/>
        <end position="184"/>
    </location>
</feature>
<dbReference type="AlphaFoldDB" id="A0A1Q9EZ71"/>
<accession>A0A1Q9EZ71</accession>